<comment type="caution">
    <text evidence="1">The sequence shown here is derived from an EMBL/GenBank/DDBJ whole genome shotgun (WGS) entry which is preliminary data.</text>
</comment>
<gene>
    <name evidence="1" type="ORF">HMF7854_12270</name>
</gene>
<protein>
    <submittedName>
        <fullName evidence="1">L-rhamnose mutarotase</fullName>
    </submittedName>
</protein>
<dbReference type="SUPFAM" id="SSF54909">
    <property type="entry name" value="Dimeric alpha+beta barrel"/>
    <property type="match status" value="1"/>
</dbReference>
<organism evidence="1 2">
    <name type="scientific">Sphingomonas ginkgonis</name>
    <dbReference type="NCBI Taxonomy" id="2315330"/>
    <lineage>
        <taxon>Bacteria</taxon>
        <taxon>Pseudomonadati</taxon>
        <taxon>Pseudomonadota</taxon>
        <taxon>Alphaproteobacteria</taxon>
        <taxon>Sphingomonadales</taxon>
        <taxon>Sphingomonadaceae</taxon>
        <taxon>Sphingomonas</taxon>
    </lineage>
</organism>
<dbReference type="Pfam" id="PF05336">
    <property type="entry name" value="rhaM"/>
    <property type="match status" value="1"/>
</dbReference>
<dbReference type="Proteomes" id="UP000274661">
    <property type="component" value="Unassembled WGS sequence"/>
</dbReference>
<evidence type="ECO:0000313" key="2">
    <source>
        <dbReference type="Proteomes" id="UP000274661"/>
    </source>
</evidence>
<sequence>MGEPGRRLLLLDLKDDAALIAAYERWHEPGAVPAAVVRSIRAAGIVGMEIFRCGTRLAMIVETSPAFDPAAKAAADLDDPDVVAWERLMDGFQQALPWSEPGTKWIEARRIFSLDEQP</sequence>
<proteinExistence type="predicted"/>
<dbReference type="Gene3D" id="3.30.70.100">
    <property type="match status" value="1"/>
</dbReference>
<dbReference type="EMBL" id="RWJF01000001">
    <property type="protein sequence ID" value="RST31527.1"/>
    <property type="molecule type" value="Genomic_DNA"/>
</dbReference>
<dbReference type="RefSeq" id="WP_126719354.1">
    <property type="nucleotide sequence ID" value="NZ_RWJF01000001.1"/>
</dbReference>
<evidence type="ECO:0000313" key="1">
    <source>
        <dbReference type="EMBL" id="RST31527.1"/>
    </source>
</evidence>
<keyword evidence="2" id="KW-1185">Reference proteome</keyword>
<dbReference type="InterPro" id="IPR052996">
    <property type="entry name" value="Carb_Metab_Mutarotase"/>
</dbReference>
<dbReference type="OrthoDB" id="7272712at2"/>
<dbReference type="PANTHER" id="PTHR43239">
    <property type="entry name" value="UPF0734 PROTEIN DDB_G0273871/DDB_G0273177"/>
    <property type="match status" value="1"/>
</dbReference>
<name>A0A429VCA8_9SPHN</name>
<dbReference type="InterPro" id="IPR011008">
    <property type="entry name" value="Dimeric_a/b-barrel"/>
</dbReference>
<dbReference type="AlphaFoldDB" id="A0A429VCA8"/>
<accession>A0A429VCA8</accession>
<dbReference type="InterPro" id="IPR008000">
    <property type="entry name" value="Rham/fucose_mutarotase"/>
</dbReference>
<dbReference type="PANTHER" id="PTHR43239:SF1">
    <property type="entry name" value="UPF0734 PROTEIN DDB_G0273871_DDB_G0273177"/>
    <property type="match status" value="1"/>
</dbReference>
<dbReference type="GO" id="GO:0016857">
    <property type="term" value="F:racemase and epimerase activity, acting on carbohydrates and derivatives"/>
    <property type="evidence" value="ECO:0007669"/>
    <property type="project" value="InterPro"/>
</dbReference>
<reference evidence="1 2" key="1">
    <citation type="submission" date="2018-12" db="EMBL/GenBank/DDBJ databases">
        <title>Sphingomonas sp. HMF7854 Genome sequencing and assembly.</title>
        <authorList>
            <person name="Cha I."/>
            <person name="Kang H."/>
            <person name="Kim H."/>
            <person name="Kang J."/>
            <person name="Joh K."/>
        </authorList>
    </citation>
    <scope>NUCLEOTIDE SEQUENCE [LARGE SCALE GENOMIC DNA]</scope>
    <source>
        <strain evidence="1 2">HMF7854</strain>
    </source>
</reference>